<feature type="chain" id="PRO_5046006999" evidence="1">
    <location>
        <begin position="24"/>
        <end position="128"/>
    </location>
</feature>
<evidence type="ECO:0000256" key="1">
    <source>
        <dbReference type="SAM" id="SignalP"/>
    </source>
</evidence>
<evidence type="ECO:0000313" key="3">
    <source>
        <dbReference type="Proteomes" id="UP001596132"/>
    </source>
</evidence>
<comment type="caution">
    <text evidence="2">The sequence shown here is derived from an EMBL/GenBank/DDBJ whole genome shotgun (WGS) entry which is preliminary data.</text>
</comment>
<name>A0ABW0YF52_9GAMM</name>
<dbReference type="RefSeq" id="WP_156127969.1">
    <property type="nucleotide sequence ID" value="NZ_CDDF01000001.1"/>
</dbReference>
<proteinExistence type="predicted"/>
<protein>
    <submittedName>
        <fullName evidence="2">Uncharacterized protein</fullName>
    </submittedName>
</protein>
<accession>A0ABW0YF52</accession>
<keyword evidence="1" id="KW-0732">Signal</keyword>
<dbReference type="EMBL" id="JBHSPP010000017">
    <property type="protein sequence ID" value="MFC5708386.1"/>
    <property type="molecule type" value="Genomic_DNA"/>
</dbReference>
<organism evidence="2 3">
    <name type="scientific">Aeromonas eucrenophila</name>
    <dbReference type="NCBI Taxonomy" id="649"/>
    <lineage>
        <taxon>Bacteria</taxon>
        <taxon>Pseudomonadati</taxon>
        <taxon>Pseudomonadota</taxon>
        <taxon>Gammaproteobacteria</taxon>
        <taxon>Aeromonadales</taxon>
        <taxon>Aeromonadaceae</taxon>
        <taxon>Aeromonas</taxon>
    </lineage>
</organism>
<dbReference type="Proteomes" id="UP001596132">
    <property type="component" value="Unassembled WGS sequence"/>
</dbReference>
<sequence>MKGVIPCSLTLVLLILCPRSSMAAEEKTAGHYYREQEVESFIPCGSDNAFWLMGEQNVLQPLRDQLRKLNEHQQDAPLPLYVEVTGHFEDNANSDGIAADYDGLYRIESVLTSRPDSPPSCPVLVMDD</sequence>
<keyword evidence="3" id="KW-1185">Reference proteome</keyword>
<gene>
    <name evidence="2" type="ORF">ACFPVW_20485</name>
</gene>
<reference evidence="3" key="1">
    <citation type="journal article" date="2019" name="Int. J. Syst. Evol. Microbiol.">
        <title>The Global Catalogue of Microorganisms (GCM) 10K type strain sequencing project: providing services to taxonomists for standard genome sequencing and annotation.</title>
        <authorList>
            <consortium name="The Broad Institute Genomics Platform"/>
            <consortium name="The Broad Institute Genome Sequencing Center for Infectious Disease"/>
            <person name="Wu L."/>
            <person name="Ma J."/>
        </authorList>
    </citation>
    <scope>NUCLEOTIDE SEQUENCE [LARGE SCALE GENOMIC DNA]</scope>
    <source>
        <strain evidence="3">KCTC 15012</strain>
    </source>
</reference>
<evidence type="ECO:0000313" key="2">
    <source>
        <dbReference type="EMBL" id="MFC5708386.1"/>
    </source>
</evidence>
<feature type="signal peptide" evidence="1">
    <location>
        <begin position="1"/>
        <end position="23"/>
    </location>
</feature>